<dbReference type="Proteomes" id="UP000651977">
    <property type="component" value="Unassembled WGS sequence"/>
</dbReference>
<dbReference type="SUPFAM" id="SSF52540">
    <property type="entry name" value="P-loop containing nucleoside triphosphate hydrolases"/>
    <property type="match status" value="1"/>
</dbReference>
<organism evidence="7 8">
    <name type="scientific">Agarivorans gilvus</name>
    <dbReference type="NCBI Taxonomy" id="680279"/>
    <lineage>
        <taxon>Bacteria</taxon>
        <taxon>Pseudomonadati</taxon>
        <taxon>Pseudomonadota</taxon>
        <taxon>Gammaproteobacteria</taxon>
        <taxon>Alteromonadales</taxon>
        <taxon>Alteromonadaceae</taxon>
        <taxon>Agarivorans</taxon>
    </lineage>
</organism>
<keyword evidence="3" id="KW-0805">Transcription regulation</keyword>
<dbReference type="Pfam" id="PF02954">
    <property type="entry name" value="HTH_8"/>
    <property type="match status" value="1"/>
</dbReference>
<dbReference type="InterPro" id="IPR025943">
    <property type="entry name" value="Sigma_54_int_dom_ATP-bd_2"/>
</dbReference>
<gene>
    <name evidence="7" type="ORF">GCM10007414_26860</name>
</gene>
<evidence type="ECO:0000256" key="3">
    <source>
        <dbReference type="ARBA" id="ARBA00023015"/>
    </source>
</evidence>
<dbReference type="Gene3D" id="1.10.8.60">
    <property type="match status" value="1"/>
</dbReference>
<name>A0ABQ1I4E7_9ALTE</name>
<dbReference type="Gene3D" id="1.10.10.60">
    <property type="entry name" value="Homeodomain-like"/>
    <property type="match status" value="1"/>
</dbReference>
<keyword evidence="1" id="KW-0547">Nucleotide-binding</keyword>
<comment type="caution">
    <text evidence="7">The sequence shown here is derived from an EMBL/GenBank/DDBJ whole genome shotgun (WGS) entry which is preliminary data.</text>
</comment>
<dbReference type="Pfam" id="PF00158">
    <property type="entry name" value="Sigma54_activat"/>
    <property type="match status" value="1"/>
</dbReference>
<dbReference type="PANTHER" id="PTHR32071:SF117">
    <property type="entry name" value="PTS-DEPENDENT DIHYDROXYACETONE KINASE OPERON REGULATORY PROTEIN-RELATED"/>
    <property type="match status" value="1"/>
</dbReference>
<reference evidence="8" key="1">
    <citation type="journal article" date="2019" name="Int. J. Syst. Evol. Microbiol.">
        <title>The Global Catalogue of Microorganisms (GCM) 10K type strain sequencing project: providing services to taxonomists for standard genome sequencing and annotation.</title>
        <authorList>
            <consortium name="The Broad Institute Genomics Platform"/>
            <consortium name="The Broad Institute Genome Sequencing Center for Infectious Disease"/>
            <person name="Wu L."/>
            <person name="Ma J."/>
        </authorList>
    </citation>
    <scope>NUCLEOTIDE SEQUENCE [LARGE SCALE GENOMIC DNA]</scope>
    <source>
        <strain evidence="8">CGMCC 1.10131</strain>
    </source>
</reference>
<dbReference type="InterPro" id="IPR003593">
    <property type="entry name" value="AAA+_ATPase"/>
</dbReference>
<dbReference type="PROSITE" id="PS00676">
    <property type="entry name" value="SIGMA54_INTERACT_2"/>
    <property type="match status" value="1"/>
</dbReference>
<feature type="domain" description="Sigma-54 factor interaction" evidence="6">
    <location>
        <begin position="142"/>
        <end position="370"/>
    </location>
</feature>
<dbReference type="Gene3D" id="3.40.50.300">
    <property type="entry name" value="P-loop containing nucleotide triphosphate hydrolases"/>
    <property type="match status" value="1"/>
</dbReference>
<evidence type="ECO:0000256" key="1">
    <source>
        <dbReference type="ARBA" id="ARBA00022741"/>
    </source>
</evidence>
<dbReference type="InterPro" id="IPR002197">
    <property type="entry name" value="HTH_Fis"/>
</dbReference>
<keyword evidence="8" id="KW-1185">Reference proteome</keyword>
<evidence type="ECO:0000256" key="5">
    <source>
        <dbReference type="ARBA" id="ARBA00023163"/>
    </source>
</evidence>
<sequence>MNQAKLYFNIQNKDLRQQIKACTELSRFSLIEDVDCADWPTRLSQLAPPVAIIELVNFSEQDYQTLNSLKVLDDMDLIIISQGEPNPHLDKLMQIGAIFHYRTPLDIQVLNETLEEINQLYSEKVTKGQRVGTSDLDQFGLLVGSSAPMHRLYRQLRRVAKTEANVLIVGESGAGKELVAKTIHLASQRSQQPFIAINCGALSPELVDSELFGHVKGAFTGANKTHQGVFQQAEGGTLFLDEVTEMPLEQQVKLLRVLETGEYRPVGAQAAKLAKVRIVAATNRDPQQAVEQNYLREDLYYRLAHFPLTVPPLRERGEDIVGLAKHFIAYRNANETQHKTIHQAALEKVANHSWPGNVRELKHTIERAFILADKVISTEHLIFEAPPLETGSSLEEIIPAGVALEEIEKAAIIKTLNVNEGNKTETAQDLGISVKTLYNKLDKYQE</sequence>
<dbReference type="SUPFAM" id="SSF46689">
    <property type="entry name" value="Homeodomain-like"/>
    <property type="match status" value="1"/>
</dbReference>
<dbReference type="SMART" id="SM00382">
    <property type="entry name" value="AAA"/>
    <property type="match status" value="1"/>
</dbReference>
<evidence type="ECO:0000313" key="8">
    <source>
        <dbReference type="Proteomes" id="UP000651977"/>
    </source>
</evidence>
<evidence type="ECO:0000313" key="7">
    <source>
        <dbReference type="EMBL" id="GGB11982.1"/>
    </source>
</evidence>
<evidence type="ECO:0000256" key="2">
    <source>
        <dbReference type="ARBA" id="ARBA00022840"/>
    </source>
</evidence>
<protein>
    <submittedName>
        <fullName evidence="7">Sigma-54-dependent Fis family transcriptional regulator</fullName>
    </submittedName>
</protein>
<dbReference type="PROSITE" id="PS50045">
    <property type="entry name" value="SIGMA54_INTERACT_4"/>
    <property type="match status" value="1"/>
</dbReference>
<keyword evidence="5" id="KW-0804">Transcription</keyword>
<dbReference type="InterPro" id="IPR009057">
    <property type="entry name" value="Homeodomain-like_sf"/>
</dbReference>
<dbReference type="InterPro" id="IPR025944">
    <property type="entry name" value="Sigma_54_int_dom_CS"/>
</dbReference>
<keyword evidence="2" id="KW-0067">ATP-binding</keyword>
<dbReference type="InterPro" id="IPR002078">
    <property type="entry name" value="Sigma_54_int"/>
</dbReference>
<dbReference type="PRINTS" id="PR01590">
    <property type="entry name" value="HTHFIS"/>
</dbReference>
<accession>A0ABQ1I4E7</accession>
<dbReference type="InterPro" id="IPR058031">
    <property type="entry name" value="AAA_lid_NorR"/>
</dbReference>
<dbReference type="RefSeq" id="WP_055733826.1">
    <property type="nucleotide sequence ID" value="NZ_BMDY01000016.1"/>
</dbReference>
<dbReference type="InterPro" id="IPR027417">
    <property type="entry name" value="P-loop_NTPase"/>
</dbReference>
<evidence type="ECO:0000259" key="6">
    <source>
        <dbReference type="PROSITE" id="PS50045"/>
    </source>
</evidence>
<evidence type="ECO:0000256" key="4">
    <source>
        <dbReference type="ARBA" id="ARBA00023125"/>
    </source>
</evidence>
<dbReference type="PANTHER" id="PTHR32071">
    <property type="entry name" value="TRANSCRIPTIONAL REGULATORY PROTEIN"/>
    <property type="match status" value="1"/>
</dbReference>
<proteinExistence type="predicted"/>
<dbReference type="PROSITE" id="PS00688">
    <property type="entry name" value="SIGMA54_INTERACT_3"/>
    <property type="match status" value="1"/>
</dbReference>
<dbReference type="Pfam" id="PF25601">
    <property type="entry name" value="AAA_lid_14"/>
    <property type="match status" value="1"/>
</dbReference>
<dbReference type="EMBL" id="BMDY01000016">
    <property type="protein sequence ID" value="GGB11982.1"/>
    <property type="molecule type" value="Genomic_DNA"/>
</dbReference>
<dbReference type="InterPro" id="IPR025662">
    <property type="entry name" value="Sigma_54_int_dom_ATP-bd_1"/>
</dbReference>
<dbReference type="PROSITE" id="PS00675">
    <property type="entry name" value="SIGMA54_INTERACT_1"/>
    <property type="match status" value="1"/>
</dbReference>
<dbReference type="CDD" id="cd00009">
    <property type="entry name" value="AAA"/>
    <property type="match status" value="1"/>
</dbReference>
<keyword evidence="4" id="KW-0238">DNA-binding</keyword>